<feature type="region of interest" description="Disordered" evidence="2">
    <location>
        <begin position="1500"/>
        <end position="1534"/>
    </location>
</feature>
<feature type="region of interest" description="Disordered" evidence="2">
    <location>
        <begin position="1443"/>
        <end position="1465"/>
    </location>
</feature>
<dbReference type="Gene3D" id="3.30.565.10">
    <property type="entry name" value="Histidine kinase-like ATPase, C-terminal domain"/>
    <property type="match status" value="1"/>
</dbReference>
<evidence type="ECO:0000313" key="4">
    <source>
        <dbReference type="EMBL" id="CEJ80834.1"/>
    </source>
</evidence>
<organism evidence="4 5">
    <name type="scientific">[Torrubiella] hemipterigena</name>
    <dbReference type="NCBI Taxonomy" id="1531966"/>
    <lineage>
        <taxon>Eukaryota</taxon>
        <taxon>Fungi</taxon>
        <taxon>Dikarya</taxon>
        <taxon>Ascomycota</taxon>
        <taxon>Pezizomycotina</taxon>
        <taxon>Sordariomycetes</taxon>
        <taxon>Hypocreomycetidae</taxon>
        <taxon>Hypocreales</taxon>
        <taxon>Clavicipitaceae</taxon>
        <taxon>Clavicipitaceae incertae sedis</taxon>
        <taxon>'Torrubiella' clade</taxon>
    </lineage>
</organism>
<feature type="compositionally biased region" description="Polar residues" evidence="2">
    <location>
        <begin position="1516"/>
        <end position="1529"/>
    </location>
</feature>
<feature type="domain" description="Sacsin/Nov" evidence="3">
    <location>
        <begin position="27"/>
        <end position="151"/>
    </location>
</feature>
<dbReference type="HOGENOM" id="CLU_001744_1_0_1"/>
<name>A0A0A1T662_9HYPO</name>
<proteinExistence type="predicted"/>
<dbReference type="NCBIfam" id="NF047352">
    <property type="entry name" value="P_loop_sacsin"/>
    <property type="match status" value="1"/>
</dbReference>
<reference evidence="4 5" key="1">
    <citation type="journal article" date="2015" name="Genome Announc.">
        <title>Draft Genome Sequence and Gene Annotation of the Entomopathogenic Fungus Verticillium hemipterigenum.</title>
        <authorList>
            <person name="Horn F."/>
            <person name="Habel A."/>
            <person name="Scharf D.H."/>
            <person name="Dworschak J."/>
            <person name="Brakhage A.A."/>
            <person name="Guthke R."/>
            <person name="Hertweck C."/>
            <person name="Linde J."/>
        </authorList>
    </citation>
    <scope>NUCLEOTIDE SEQUENCE [LARGE SCALE GENOMIC DNA]</scope>
</reference>
<protein>
    <submittedName>
        <fullName evidence="4">Putative Neutral zinc metallopeptidase</fullName>
    </submittedName>
</protein>
<feature type="coiled-coil region" evidence="1">
    <location>
        <begin position="1390"/>
        <end position="1425"/>
    </location>
</feature>
<evidence type="ECO:0000259" key="3">
    <source>
        <dbReference type="Pfam" id="PF25794"/>
    </source>
</evidence>
<dbReference type="PANTHER" id="PTHR47839">
    <property type="entry name" value="DOMAIN PROTEIN, PUTATIVE (AFU_ORTHOLOGUE AFUA_6G04830)-RELATED"/>
    <property type="match status" value="1"/>
</dbReference>
<dbReference type="Pfam" id="PF12449">
    <property type="entry name" value="DUF3684"/>
    <property type="match status" value="1"/>
</dbReference>
<keyword evidence="1" id="KW-0175">Coiled coil</keyword>
<dbReference type="InterPro" id="IPR036890">
    <property type="entry name" value="HATPase_C_sf"/>
</dbReference>
<dbReference type="InterPro" id="IPR022155">
    <property type="entry name" value="DUF3684"/>
</dbReference>
<evidence type="ECO:0000256" key="2">
    <source>
        <dbReference type="SAM" id="MobiDB-lite"/>
    </source>
</evidence>
<evidence type="ECO:0000256" key="1">
    <source>
        <dbReference type="SAM" id="Coils"/>
    </source>
</evidence>
<dbReference type="InterPro" id="IPR058210">
    <property type="entry name" value="SACS/Nov_dom"/>
</dbReference>
<keyword evidence="5" id="KW-1185">Reference proteome</keyword>
<dbReference type="EMBL" id="CDHN01000001">
    <property type="protein sequence ID" value="CEJ80834.1"/>
    <property type="molecule type" value="Genomic_DNA"/>
</dbReference>
<accession>A0A0A1T662</accession>
<dbReference type="Proteomes" id="UP000039046">
    <property type="component" value="Unassembled WGS sequence"/>
</dbReference>
<dbReference type="SUPFAM" id="SSF55874">
    <property type="entry name" value="ATPase domain of HSP90 chaperone/DNA topoisomerase II/histidine kinase"/>
    <property type="match status" value="1"/>
</dbReference>
<dbReference type="PANTHER" id="PTHR47839:SF1">
    <property type="entry name" value="DOMAIN PROTEIN, PUTATIVE (AFU_ORTHOLOGUE AFUA_6G04830)-RELATED"/>
    <property type="match status" value="1"/>
</dbReference>
<gene>
    <name evidence="4" type="ORF">VHEMI00994</name>
</gene>
<dbReference type="OrthoDB" id="10031156at2759"/>
<sequence>MDYSSLRAAAMRHGEDEEAVTVDTRALIDKVLARYSGEWTTLRELIQNAADAQATSVTITWETLPSIQVPLPSTTDRSELLKHTLSNHTLRRLVVQNDGQPFTKTDWGRLKRIAEGNPDETKIGAFGVGFYSVFADCEEPFVSSGAEAMAFYWKGNSLFTRKSQLPEDQTTKYTTFVLDYRNNTTPLPNLLSVAQFLATSLTFVALQNITFKIDDYELLSLNKKTSPPAQLGLPRDLEARTKDGLMKVVSVERTSTQIDAKYMSVIGWKPQAASAAKSSDTFGSSEPSSLRSFFARFSATSASTAKSKAAAQESLAQKEISDNITKLNNSTIFLRATSASVQTSVSSNFAAELERATKKPPPKTTKLAILTSSYDESAATESLAVQGAVGGATDIFASVLPNKKPGGRVFIGFPTMQTTGGGLHVSAPSVIPTVEREAIDLNARWVRTWNVELLRAAGIITRLAFVHEMADLDKRLRETAEKNKRISDEVIQKFMPEAMHIFKTFTFSDSTPSAQVGQIIEEAFWTCFKKASIEMYSSRGIMQTSSVRLGIQELSAFVDTVPIVPKELEDCTFVKKLIDFGLISHIMVADVKKELEAKALTKAQVISFISWLSKKTITGELDHASRAALLEVAVATASDEGDHGAIIALGDIRTFLSLSRIPANMPLPPTTIPFAFTMHCTPQELQALGWESLEVVTWLRFLLETTKSCKEDESLTRSSKFAVQVLTILSKNWDTLPPRDRTTIVGLLDGQAVVPTKAGMKQPSDSFFPTVKLFDDLPTLQGCDKVKEKFLVAIGVRKTVDLETIFSRLLQPGSSGQTKWSHMELIKYLTSVQKDIPEGDLVKLRQTRFCPAEAGPRGMEPTKASEKMYRISELFEPKESLRTLNLPIIQWPGPPGSFRPNSGEAHFLRSLGLRSFPSVQELVDMMASKDTALRTSAMTYFIANHHTNTYSSFDYAASKKAILPIEGSNDLVCPGECFTNPKASILDFRILRRDLHDHANKFGVSRDPPMAECVSRLLARPPKDNQGATALFGYFATRISELGENYLVKLRHAPIVPIVPKGGLLKSSKAPSYISPSRAYLGTSETYGEIFDFVDFGNDANAFLFRCGAKNEPTKAEVAQMACSEPARLLSAMQSPEKYLDLLKSLAEASVILHRDKELWRKMKTAPFLLAYKEISSPSSKLVDLEDDEAPIRQYQLAPANQIVVLDDIISYRLFKDELVCAPEEDVLETFYLALGAQKLSSIVKEDIRIGGQAFSDKKAEKLQKHIIERSKIFLHEYSNYRRDAIKHDAKWLEKNLKIQIVHSVALRRTLTGHRQSHTEKRSAAGAVTNGNWTLYVADEGRPDMYQVGQAVCQVLLNRPNQQAYLFFEPFLTLDLYGLRARGYNVDRILRAKAAEARIAEEERQKALEEERKRIDERQREWADQEHIAEPRAAEAARHIAQTPEQTKNAMPGAWSSPDESEIDRNISKKGKGLFSNLTRRLGFETNDDDSEAKKQLDKFMGDQSSGQQQQQQQQMGTSSAGNGSQSQNDDGRVTNPAMVQQNLLNAINSTRAHGSNSVFSEPRVNQIKEQATYCDKNHSQNIIFAASASNGMKIYVAKDLSDSIPAFLTANTAYLNLFAGLLIEIGNIYSLSPSVLHIYYDQTGGTIAFNTGGSIFCNFRFFLQLHAANVQNKGAIARADAGTWWWVVIAHELAHNLVTAHNSDHSYYTESFIQQYMGKMFAKVAEWTSAPSAPTSNAPPPYETLNE</sequence>
<dbReference type="Pfam" id="PF25794">
    <property type="entry name" value="SACS"/>
    <property type="match status" value="1"/>
</dbReference>
<evidence type="ECO:0000313" key="5">
    <source>
        <dbReference type="Proteomes" id="UP000039046"/>
    </source>
</evidence>